<sequence>MRPAVGLLCIGALLSGCTTVGNVLTKTGQVLMDPSIQVGPPEDQPTQVALSLYAAKDVNPNPVAEPDVDPAPAVSDDRSFSVNVQGESREDLVHSLQTLLDHLHQEASTAAASEDRPNTLVRSGFTKTFKPRSVAVSPALERLWADSVATSRAPFPVQWHLRKSEDAQDSAAEIGVGATSPDLDVALGQYRDGVPLAPAAALAVQDHVNATPIAFRVIQLKDDSLLENADPDLVRNAPKKALGSTYITADDYMLAPGQFKFINYHELDEDTHYVAVVAAFNAPDAQRWYDVFRVEPRSRRYALLVTLQDTRVAITDENYRPERTAPRPRNQARKQP</sequence>
<dbReference type="NCBIfam" id="TIGR03352">
    <property type="entry name" value="VI_chp_3"/>
    <property type="match status" value="1"/>
</dbReference>
<dbReference type="Pfam" id="PF12790">
    <property type="entry name" value="T6SS-SciN"/>
    <property type="match status" value="1"/>
</dbReference>
<proteinExistence type="predicted"/>
<dbReference type="InterPro" id="IPR038706">
    <property type="entry name" value="Type_VI_SciN-like_sf"/>
</dbReference>
<keyword evidence="3" id="KW-1185">Reference proteome</keyword>
<evidence type="ECO:0008006" key="4">
    <source>
        <dbReference type="Google" id="ProtNLM"/>
    </source>
</evidence>
<name>A0A6S7A3Q9_9BURK</name>
<reference evidence="2 3" key="1">
    <citation type="submission" date="2020-04" db="EMBL/GenBank/DDBJ databases">
        <authorList>
            <person name="De Canck E."/>
        </authorList>
    </citation>
    <scope>NUCLEOTIDE SEQUENCE [LARGE SCALE GENOMIC DNA]</scope>
    <source>
        <strain evidence="2 3">LMG 26690</strain>
    </source>
</reference>
<dbReference type="InterPro" id="IPR017734">
    <property type="entry name" value="T6SS_SciN"/>
</dbReference>
<dbReference type="PANTHER" id="PTHR37625:SF5">
    <property type="entry name" value="LIPOPROTEIN"/>
    <property type="match status" value="1"/>
</dbReference>
<dbReference type="EMBL" id="CADIJM010000002">
    <property type="protein sequence ID" value="CAB3673934.1"/>
    <property type="molecule type" value="Genomic_DNA"/>
</dbReference>
<dbReference type="Proteomes" id="UP000494214">
    <property type="component" value="Unassembled WGS sequence"/>
</dbReference>
<dbReference type="PROSITE" id="PS51257">
    <property type="entry name" value="PROKAR_LIPOPROTEIN"/>
    <property type="match status" value="1"/>
</dbReference>
<accession>A0A6S7A3Q9</accession>
<gene>
    <name evidence="2" type="ORF">LMG26690_01219</name>
</gene>
<dbReference type="AlphaFoldDB" id="A0A6S7A3Q9"/>
<dbReference type="Gene3D" id="2.60.40.4150">
    <property type="entry name" value="Type VI secretion system, lipoprotein SciN"/>
    <property type="match status" value="1"/>
</dbReference>
<evidence type="ECO:0000256" key="1">
    <source>
        <dbReference type="SAM" id="MobiDB-lite"/>
    </source>
</evidence>
<evidence type="ECO:0000313" key="2">
    <source>
        <dbReference type="EMBL" id="CAB3673934.1"/>
    </source>
</evidence>
<dbReference type="RefSeq" id="WP_175122234.1">
    <property type="nucleotide sequence ID" value="NZ_CADIJM010000002.1"/>
</dbReference>
<protein>
    <recommendedName>
        <fullName evidence="4">Type VI secretion system lipoprotein TssJ</fullName>
    </recommendedName>
</protein>
<evidence type="ECO:0000313" key="3">
    <source>
        <dbReference type="Proteomes" id="UP000494214"/>
    </source>
</evidence>
<organism evidence="2 3">
    <name type="scientific">Achromobacter animicus</name>
    <dbReference type="NCBI Taxonomy" id="1389935"/>
    <lineage>
        <taxon>Bacteria</taxon>
        <taxon>Pseudomonadati</taxon>
        <taxon>Pseudomonadota</taxon>
        <taxon>Betaproteobacteria</taxon>
        <taxon>Burkholderiales</taxon>
        <taxon>Alcaligenaceae</taxon>
        <taxon>Achromobacter</taxon>
    </lineage>
</organism>
<feature type="region of interest" description="Disordered" evidence="1">
    <location>
        <begin position="316"/>
        <end position="336"/>
    </location>
</feature>
<dbReference type="PANTHER" id="PTHR37625">
    <property type="entry name" value="OUTER MEMBRANE LIPOPROTEIN-RELATED"/>
    <property type="match status" value="1"/>
</dbReference>